<dbReference type="EMBL" id="JASSZA010000005">
    <property type="protein sequence ID" value="KAK2111198.1"/>
    <property type="molecule type" value="Genomic_DNA"/>
</dbReference>
<evidence type="ECO:0000256" key="2">
    <source>
        <dbReference type="SAM" id="Phobius"/>
    </source>
</evidence>
<gene>
    <name evidence="3" type="primary">GUCY2D_2</name>
    <name evidence="3" type="ORF">P7K49_010944</name>
</gene>
<feature type="compositionally biased region" description="Polar residues" evidence="1">
    <location>
        <begin position="45"/>
        <end position="69"/>
    </location>
</feature>
<sequence>MTSFPTRHQLLHIQMVSGPNKIILTVDDITFLHPHGGASRKVAQGSRSSLAARSTSDIRSGPSQPSDSPNIGVYENSAVSWQWMVIRVVMSMTFVVVLIYLIGLLVGTAGVGDRVWLKKFPGEQHVAIRPATKTAFSKLGTEELLVTGAVT</sequence>
<keyword evidence="2" id="KW-1133">Transmembrane helix</keyword>
<reference evidence="3 4" key="1">
    <citation type="submission" date="2023-05" db="EMBL/GenBank/DDBJ databases">
        <title>B98-5 Cell Line De Novo Hybrid Assembly: An Optical Mapping Approach.</title>
        <authorList>
            <person name="Kananen K."/>
            <person name="Auerbach J.A."/>
            <person name="Kautto E."/>
            <person name="Blachly J.S."/>
        </authorList>
    </citation>
    <scope>NUCLEOTIDE SEQUENCE [LARGE SCALE GENOMIC DNA]</scope>
    <source>
        <strain evidence="3">B95-8</strain>
        <tissue evidence="3">Cell line</tissue>
    </source>
</reference>
<accession>A0ABQ9VP94</accession>
<comment type="caution">
    <text evidence="3">The sequence shown here is derived from an EMBL/GenBank/DDBJ whole genome shotgun (WGS) entry which is preliminary data.</text>
</comment>
<keyword evidence="2" id="KW-0472">Membrane</keyword>
<proteinExistence type="predicted"/>
<feature type="region of interest" description="Disordered" evidence="1">
    <location>
        <begin position="37"/>
        <end position="69"/>
    </location>
</feature>
<feature type="transmembrane region" description="Helical" evidence="2">
    <location>
        <begin position="84"/>
        <end position="111"/>
    </location>
</feature>
<protein>
    <submittedName>
        <fullName evidence="3">Retinal guanylyl cyclase 1</fullName>
    </submittedName>
</protein>
<evidence type="ECO:0000256" key="1">
    <source>
        <dbReference type="SAM" id="MobiDB-lite"/>
    </source>
</evidence>
<evidence type="ECO:0000313" key="3">
    <source>
        <dbReference type="EMBL" id="KAK2111198.1"/>
    </source>
</evidence>
<organism evidence="3 4">
    <name type="scientific">Saguinus oedipus</name>
    <name type="common">Cotton-top tamarin</name>
    <name type="synonym">Oedipomidas oedipus</name>
    <dbReference type="NCBI Taxonomy" id="9490"/>
    <lineage>
        <taxon>Eukaryota</taxon>
        <taxon>Metazoa</taxon>
        <taxon>Chordata</taxon>
        <taxon>Craniata</taxon>
        <taxon>Vertebrata</taxon>
        <taxon>Euteleostomi</taxon>
        <taxon>Mammalia</taxon>
        <taxon>Eutheria</taxon>
        <taxon>Euarchontoglires</taxon>
        <taxon>Primates</taxon>
        <taxon>Haplorrhini</taxon>
        <taxon>Platyrrhini</taxon>
        <taxon>Cebidae</taxon>
        <taxon>Callitrichinae</taxon>
        <taxon>Saguinus</taxon>
    </lineage>
</organism>
<name>A0ABQ9VP94_SAGOE</name>
<keyword evidence="2" id="KW-0812">Transmembrane</keyword>
<keyword evidence="4" id="KW-1185">Reference proteome</keyword>
<dbReference type="Proteomes" id="UP001266305">
    <property type="component" value="Unassembled WGS sequence"/>
</dbReference>
<evidence type="ECO:0000313" key="4">
    <source>
        <dbReference type="Proteomes" id="UP001266305"/>
    </source>
</evidence>